<dbReference type="Gene3D" id="3.40.30.10">
    <property type="entry name" value="Glutaredoxin"/>
    <property type="match status" value="1"/>
</dbReference>
<evidence type="ECO:0000259" key="1">
    <source>
        <dbReference type="Pfam" id="PF01323"/>
    </source>
</evidence>
<evidence type="ECO:0000313" key="3">
    <source>
        <dbReference type="Proteomes" id="UP000778523"/>
    </source>
</evidence>
<sequence>MSTTTLHYIYDPLCGWCYGAAPLVKAAREVLHVIAHGGGMMTGARRQPVTAQLSDFVKPHDARIAQLSGQPFGEGYRDGLLRDTAAVFDSEPPTAAMLAAEEIAGRGLDMLAQLQIAHYVEGRRIADRAVLIEVAASLGLDAESFAVALDRQSGEAVQAHIQQTRAFMAKVGAQGFPSFVLETGGVFTNLEVASHLGRPQDFLAWLRNQIHSATAPAAGKAFGCDADGCAL</sequence>
<dbReference type="CDD" id="cd03025">
    <property type="entry name" value="DsbA_FrnE_like"/>
    <property type="match status" value="1"/>
</dbReference>
<reference evidence="2 3" key="1">
    <citation type="submission" date="2020-06" db="EMBL/GenBank/DDBJ databases">
        <title>Draft genome of Uliginosibacterium sp. IMCC34675.</title>
        <authorList>
            <person name="Song J."/>
        </authorList>
    </citation>
    <scope>NUCLEOTIDE SEQUENCE [LARGE SCALE GENOMIC DNA]</scope>
    <source>
        <strain evidence="2 3">IMCC34675</strain>
    </source>
</reference>
<dbReference type="RefSeq" id="WP_170022656.1">
    <property type="nucleotide sequence ID" value="NZ_JABCSC020000003.1"/>
</dbReference>
<dbReference type="InterPro" id="IPR001853">
    <property type="entry name" value="DSBA-like_thioredoxin_dom"/>
</dbReference>
<feature type="domain" description="DSBA-like thioredoxin" evidence="1">
    <location>
        <begin position="10"/>
        <end position="184"/>
    </location>
</feature>
<name>A0ABX2IQ28_9RHOO</name>
<accession>A0ABX2IQ28</accession>
<comment type="caution">
    <text evidence="2">The sequence shown here is derived from an EMBL/GenBank/DDBJ whole genome shotgun (WGS) entry which is preliminary data.</text>
</comment>
<proteinExistence type="predicted"/>
<dbReference type="PANTHER" id="PTHR13887:SF51">
    <property type="entry name" value="DSBA FAMILY PROTEIN"/>
    <property type="match status" value="1"/>
</dbReference>
<dbReference type="SUPFAM" id="SSF52833">
    <property type="entry name" value="Thioredoxin-like"/>
    <property type="match status" value="1"/>
</dbReference>
<evidence type="ECO:0000313" key="2">
    <source>
        <dbReference type="EMBL" id="NSL56363.1"/>
    </source>
</evidence>
<protein>
    <submittedName>
        <fullName evidence="2">DsbA family protein</fullName>
    </submittedName>
</protein>
<dbReference type="Proteomes" id="UP000778523">
    <property type="component" value="Unassembled WGS sequence"/>
</dbReference>
<keyword evidence="3" id="KW-1185">Reference proteome</keyword>
<dbReference type="Pfam" id="PF01323">
    <property type="entry name" value="DSBA"/>
    <property type="match status" value="1"/>
</dbReference>
<dbReference type="PANTHER" id="PTHR13887">
    <property type="entry name" value="GLUTATHIONE S-TRANSFERASE KAPPA"/>
    <property type="match status" value="1"/>
</dbReference>
<organism evidence="2 3">
    <name type="scientific">Uliginosibacterium aquaticum</name>
    <dbReference type="NCBI Taxonomy" id="2731212"/>
    <lineage>
        <taxon>Bacteria</taxon>
        <taxon>Pseudomonadati</taxon>
        <taxon>Pseudomonadota</taxon>
        <taxon>Betaproteobacteria</taxon>
        <taxon>Rhodocyclales</taxon>
        <taxon>Zoogloeaceae</taxon>
        <taxon>Uliginosibacterium</taxon>
    </lineage>
</organism>
<gene>
    <name evidence="2" type="ORF">HJ583_015095</name>
</gene>
<dbReference type="InterPro" id="IPR036249">
    <property type="entry name" value="Thioredoxin-like_sf"/>
</dbReference>
<dbReference type="EMBL" id="JABCSC020000003">
    <property type="protein sequence ID" value="NSL56363.1"/>
    <property type="molecule type" value="Genomic_DNA"/>
</dbReference>